<feature type="transmembrane region" description="Helical" evidence="1">
    <location>
        <begin position="39"/>
        <end position="68"/>
    </location>
</feature>
<gene>
    <name evidence="2" type="ORF">OHJ16_08665</name>
</gene>
<evidence type="ECO:0000256" key="1">
    <source>
        <dbReference type="SAM" id="Phobius"/>
    </source>
</evidence>
<keyword evidence="1" id="KW-1133">Transmembrane helix</keyword>
<evidence type="ECO:0000313" key="2">
    <source>
        <dbReference type="EMBL" id="MCZ0858115.1"/>
    </source>
</evidence>
<name>A0ABT4I8Q3_9ACTO</name>
<proteinExistence type="predicted"/>
<accession>A0ABT4I8Q3</accession>
<dbReference type="Proteomes" id="UP001072034">
    <property type="component" value="Unassembled WGS sequence"/>
</dbReference>
<evidence type="ECO:0008006" key="4">
    <source>
        <dbReference type="Google" id="ProtNLM"/>
    </source>
</evidence>
<comment type="caution">
    <text evidence="2">The sequence shown here is derived from an EMBL/GenBank/DDBJ whole genome shotgun (WGS) entry which is preliminary data.</text>
</comment>
<keyword evidence="1" id="KW-0812">Transmembrane</keyword>
<organism evidence="2 3">
    <name type="scientific">Actinomyces israelii</name>
    <dbReference type="NCBI Taxonomy" id="1659"/>
    <lineage>
        <taxon>Bacteria</taxon>
        <taxon>Bacillati</taxon>
        <taxon>Actinomycetota</taxon>
        <taxon>Actinomycetes</taxon>
        <taxon>Actinomycetales</taxon>
        <taxon>Actinomycetaceae</taxon>
        <taxon>Actinomyces</taxon>
    </lineage>
</organism>
<sequence length="107" mass="11366">MGGHEHWRASGIKGDNVFFAGLLEGLAQWWDGLGWAGQVLITALGVMLIVALGGSFALAMGATGVMAWGLSHRREGWPPWCATRGVLSWVTSPLSPRAGSVLTCWTC</sequence>
<dbReference type="EMBL" id="JAPTMY010000017">
    <property type="protein sequence ID" value="MCZ0858115.1"/>
    <property type="molecule type" value="Genomic_DNA"/>
</dbReference>
<dbReference type="RefSeq" id="WP_268917572.1">
    <property type="nucleotide sequence ID" value="NZ_JAPTMY010000017.1"/>
</dbReference>
<reference evidence="2" key="1">
    <citation type="submission" date="2022-10" db="EMBL/GenBank/DDBJ databases">
        <title>Genome sequence of Actinomyces israelii ATCC 10048.</title>
        <authorList>
            <person name="Watt R.M."/>
            <person name="Tong W.M."/>
        </authorList>
    </citation>
    <scope>NUCLEOTIDE SEQUENCE</scope>
    <source>
        <strain evidence="2">ATCC 10048</strain>
    </source>
</reference>
<evidence type="ECO:0000313" key="3">
    <source>
        <dbReference type="Proteomes" id="UP001072034"/>
    </source>
</evidence>
<keyword evidence="1" id="KW-0472">Membrane</keyword>
<keyword evidence="3" id="KW-1185">Reference proteome</keyword>
<protein>
    <recommendedName>
        <fullName evidence="4">ABC transmembrane type-1 domain-containing protein</fullName>
    </recommendedName>
</protein>